<reference evidence="3 4" key="1">
    <citation type="journal article" date="2015" name="Genome Biol.">
        <title>Comparative genomics of Steinernema reveals deeply conserved gene regulatory networks.</title>
        <authorList>
            <person name="Dillman A.R."/>
            <person name="Macchietto M."/>
            <person name="Porter C.F."/>
            <person name="Rogers A."/>
            <person name="Williams B."/>
            <person name="Antoshechkin I."/>
            <person name="Lee M.M."/>
            <person name="Goodwin Z."/>
            <person name="Lu X."/>
            <person name="Lewis E.E."/>
            <person name="Goodrich-Blair H."/>
            <person name="Stock S.P."/>
            <person name="Adams B.J."/>
            <person name="Sternberg P.W."/>
            <person name="Mortazavi A."/>
        </authorList>
    </citation>
    <scope>NUCLEOTIDE SEQUENCE [LARGE SCALE GENOMIC DNA]</scope>
    <source>
        <strain evidence="3 4">ALL</strain>
    </source>
</reference>
<reference evidence="3 4" key="2">
    <citation type="journal article" date="2019" name="G3 (Bethesda)">
        <title>Hybrid Assembly of the Genome of the Entomopathogenic Nematode Steinernema carpocapsae Identifies the X-Chromosome.</title>
        <authorList>
            <person name="Serra L."/>
            <person name="Macchietto M."/>
            <person name="Macias-Munoz A."/>
            <person name="McGill C.J."/>
            <person name="Rodriguez I.M."/>
            <person name="Rodriguez B."/>
            <person name="Murad R."/>
            <person name="Mortazavi A."/>
        </authorList>
    </citation>
    <scope>NUCLEOTIDE SEQUENCE [LARGE SCALE GENOMIC DNA]</scope>
    <source>
        <strain evidence="3 4">ALL</strain>
    </source>
</reference>
<evidence type="ECO:0000313" key="4">
    <source>
        <dbReference type="Proteomes" id="UP000298663"/>
    </source>
</evidence>
<dbReference type="Proteomes" id="UP000298663">
    <property type="component" value="Unassembled WGS sequence"/>
</dbReference>
<feature type="region of interest" description="Disordered" evidence="1">
    <location>
        <begin position="1"/>
        <end position="111"/>
    </location>
</feature>
<comment type="caution">
    <text evidence="3">The sequence shown here is derived from an EMBL/GenBank/DDBJ whole genome shotgun (WGS) entry which is preliminary data.</text>
</comment>
<keyword evidence="2" id="KW-0812">Transmembrane</keyword>
<evidence type="ECO:0000256" key="2">
    <source>
        <dbReference type="SAM" id="Phobius"/>
    </source>
</evidence>
<organism evidence="3 4">
    <name type="scientific">Steinernema carpocapsae</name>
    <name type="common">Entomopathogenic nematode</name>
    <dbReference type="NCBI Taxonomy" id="34508"/>
    <lineage>
        <taxon>Eukaryota</taxon>
        <taxon>Metazoa</taxon>
        <taxon>Ecdysozoa</taxon>
        <taxon>Nematoda</taxon>
        <taxon>Chromadorea</taxon>
        <taxon>Rhabditida</taxon>
        <taxon>Tylenchina</taxon>
        <taxon>Panagrolaimomorpha</taxon>
        <taxon>Strongyloidoidea</taxon>
        <taxon>Steinernematidae</taxon>
        <taxon>Steinernema</taxon>
    </lineage>
</organism>
<keyword evidence="2" id="KW-0472">Membrane</keyword>
<proteinExistence type="predicted"/>
<sequence length="265" mass="29318">MTDPNKVETSPAKGGQRVKRKFSTEKIAVKLKAKPEDAKKKDSNRSEKEKPKAKEKENPPKEPPKESPKEPVKEPVKELAKGKEKEKPKNPEESPEPANQSPDGDDGSGALNEIRKDVDQICADADKRIRKTRKIALIVTGLLIFISVVFLILATVSGVKATLTKQAFVDRYSKCEYTFEHGVCSGNLCGDSLLVPTSKKCERILDAKFKEESFQCEGTKCKTQARCQNKHKYGFPAANGIVTYFGSSDVIQPQKKKRGSVESGH</sequence>
<gene>
    <name evidence="3" type="ORF">L596_011539</name>
</gene>
<accession>A0A4U5NV55</accession>
<protein>
    <submittedName>
        <fullName evidence="3">Uncharacterized protein</fullName>
    </submittedName>
</protein>
<keyword evidence="4" id="KW-1185">Reference proteome</keyword>
<feature type="compositionally biased region" description="Basic and acidic residues" evidence="1">
    <location>
        <begin position="22"/>
        <end position="92"/>
    </location>
</feature>
<keyword evidence="2" id="KW-1133">Transmembrane helix</keyword>
<dbReference type="AlphaFoldDB" id="A0A4U5NV55"/>
<name>A0A4U5NV55_STECR</name>
<feature type="transmembrane region" description="Helical" evidence="2">
    <location>
        <begin position="135"/>
        <end position="156"/>
    </location>
</feature>
<evidence type="ECO:0000256" key="1">
    <source>
        <dbReference type="SAM" id="MobiDB-lite"/>
    </source>
</evidence>
<dbReference type="EMBL" id="AZBU02000003">
    <property type="protein sequence ID" value="TKR87073.1"/>
    <property type="molecule type" value="Genomic_DNA"/>
</dbReference>
<evidence type="ECO:0000313" key="3">
    <source>
        <dbReference type="EMBL" id="TKR87073.1"/>
    </source>
</evidence>